<dbReference type="STRING" id="1798697.A2373_01370"/>
<dbReference type="AlphaFoldDB" id="A0A1F6NJE6"/>
<name>A0A1F6NJE6_9BACT</name>
<evidence type="ECO:0000313" key="1">
    <source>
        <dbReference type="EMBL" id="OGH84002.1"/>
    </source>
</evidence>
<evidence type="ECO:0008006" key="3">
    <source>
        <dbReference type="Google" id="ProtNLM"/>
    </source>
</evidence>
<sequence>MIKISKQTDYALQLLIELSKIRKNELLGLKKFSNKSSISFLFLQKIAKLLREAKIVESVKGKDGGYRLNKPSGKINIMTVMEAVEGPYGATECSRADGCCGKAGQCNVKKGMEKINKKIISLLKKTTIKSFVK</sequence>
<dbReference type="GO" id="GO:0005829">
    <property type="term" value="C:cytosol"/>
    <property type="evidence" value="ECO:0007669"/>
    <property type="project" value="TreeGrafter"/>
</dbReference>
<dbReference type="Gene3D" id="1.10.10.10">
    <property type="entry name" value="Winged helix-like DNA-binding domain superfamily/Winged helix DNA-binding domain"/>
    <property type="match status" value="1"/>
</dbReference>
<dbReference type="PANTHER" id="PTHR33221:SF15">
    <property type="entry name" value="HTH-TYPE TRANSCRIPTIONAL REGULATOR YWGB-RELATED"/>
    <property type="match status" value="1"/>
</dbReference>
<dbReference type="PROSITE" id="PS51197">
    <property type="entry name" value="HTH_RRF2_2"/>
    <property type="match status" value="1"/>
</dbReference>
<dbReference type="SUPFAM" id="SSF46785">
    <property type="entry name" value="Winged helix' DNA-binding domain"/>
    <property type="match status" value="1"/>
</dbReference>
<dbReference type="Proteomes" id="UP000176300">
    <property type="component" value="Unassembled WGS sequence"/>
</dbReference>
<evidence type="ECO:0000313" key="2">
    <source>
        <dbReference type="Proteomes" id="UP000176300"/>
    </source>
</evidence>
<dbReference type="InterPro" id="IPR000944">
    <property type="entry name" value="Tscrpt_reg_Rrf2"/>
</dbReference>
<dbReference type="NCBIfam" id="TIGR00738">
    <property type="entry name" value="rrf2_super"/>
    <property type="match status" value="1"/>
</dbReference>
<protein>
    <recommendedName>
        <fullName evidence="3">Rrf2 family transcriptional regulator</fullName>
    </recommendedName>
</protein>
<organism evidence="1 2">
    <name type="scientific">Candidatus Magasanikbacteria bacterium RIFOXYB1_FULL_40_15</name>
    <dbReference type="NCBI Taxonomy" id="1798697"/>
    <lineage>
        <taxon>Bacteria</taxon>
        <taxon>Candidatus Magasanikiibacteriota</taxon>
    </lineage>
</organism>
<reference evidence="1 2" key="1">
    <citation type="journal article" date="2016" name="Nat. Commun.">
        <title>Thousands of microbial genomes shed light on interconnected biogeochemical processes in an aquifer system.</title>
        <authorList>
            <person name="Anantharaman K."/>
            <person name="Brown C.T."/>
            <person name="Hug L.A."/>
            <person name="Sharon I."/>
            <person name="Castelle C.J."/>
            <person name="Probst A.J."/>
            <person name="Thomas B.C."/>
            <person name="Singh A."/>
            <person name="Wilkins M.J."/>
            <person name="Karaoz U."/>
            <person name="Brodie E.L."/>
            <person name="Williams K.H."/>
            <person name="Hubbard S.S."/>
            <person name="Banfield J.F."/>
        </authorList>
    </citation>
    <scope>NUCLEOTIDE SEQUENCE [LARGE SCALE GENOMIC DNA]</scope>
</reference>
<dbReference type="EMBL" id="MFQS01000006">
    <property type="protein sequence ID" value="OGH84002.1"/>
    <property type="molecule type" value="Genomic_DNA"/>
</dbReference>
<comment type="caution">
    <text evidence="1">The sequence shown here is derived from an EMBL/GenBank/DDBJ whole genome shotgun (WGS) entry which is preliminary data.</text>
</comment>
<dbReference type="GO" id="GO:0003700">
    <property type="term" value="F:DNA-binding transcription factor activity"/>
    <property type="evidence" value="ECO:0007669"/>
    <property type="project" value="TreeGrafter"/>
</dbReference>
<proteinExistence type="predicted"/>
<dbReference type="InterPro" id="IPR036390">
    <property type="entry name" value="WH_DNA-bd_sf"/>
</dbReference>
<dbReference type="Pfam" id="PF02082">
    <property type="entry name" value="Rrf2"/>
    <property type="match status" value="1"/>
</dbReference>
<dbReference type="PANTHER" id="PTHR33221">
    <property type="entry name" value="WINGED HELIX-TURN-HELIX TRANSCRIPTIONAL REGULATOR, RRF2 FAMILY"/>
    <property type="match status" value="1"/>
</dbReference>
<dbReference type="InterPro" id="IPR036388">
    <property type="entry name" value="WH-like_DNA-bd_sf"/>
</dbReference>
<accession>A0A1F6NJE6</accession>
<gene>
    <name evidence="1" type="ORF">A2373_01370</name>
</gene>